<evidence type="ECO:0000313" key="2">
    <source>
        <dbReference type="EnsemblMetazoa" id="tetur11g00400.1"/>
    </source>
</evidence>
<reference evidence="3" key="1">
    <citation type="submission" date="2011-08" db="EMBL/GenBank/DDBJ databases">
        <authorList>
            <person name="Rombauts S."/>
        </authorList>
    </citation>
    <scope>NUCLEOTIDE SEQUENCE</scope>
    <source>
        <strain evidence="3">London</strain>
    </source>
</reference>
<sequence length="439" mass="50576">MVIPGYYYTILLIILVNLLTLYTNRGQTSSAFRSHLHHECSSSSSSSSGSSITCIAINDQYVDSSCLATNSCNVFAIFKVTQASRSRYISDDLKLSLYRFGSKPKAKHSMFLTVRYGDQGTRYECFYSNSTVKGKVRMPYRDPIIDENGGSIDDEVLSCHWLLEGSSEEGTNDSQYQTIDDSSSRWPRYGPNERIDLINWYNVSFELSSNGIVSTQPTNNLPIYRLKYLRDNCNRPKGSKFCYHWKTFERTWILVERWPQKQYLHVLLMINLNFTSIQLKFSPDNSFGDDYLVTCDNLSCREAIFSGQSSEPSPLPNRSSIMWNPVIRRDGPLTRIHFTLPLFFTLDNIDFPLGLSFYINFAIVRNQRIDNIWTPRIDLNLRKPDIMKTSSILDKKPEPAANKNRLYGSSTDNESIIQPLLTRFNLVLHLFCFHLLLLY</sequence>
<organism evidence="2 3">
    <name type="scientific">Tetranychus urticae</name>
    <name type="common">Two-spotted spider mite</name>
    <dbReference type="NCBI Taxonomy" id="32264"/>
    <lineage>
        <taxon>Eukaryota</taxon>
        <taxon>Metazoa</taxon>
        <taxon>Ecdysozoa</taxon>
        <taxon>Arthropoda</taxon>
        <taxon>Chelicerata</taxon>
        <taxon>Arachnida</taxon>
        <taxon>Acari</taxon>
        <taxon>Acariformes</taxon>
        <taxon>Trombidiformes</taxon>
        <taxon>Prostigmata</taxon>
        <taxon>Eleutherengona</taxon>
        <taxon>Raphignathae</taxon>
        <taxon>Tetranychoidea</taxon>
        <taxon>Tetranychidae</taxon>
        <taxon>Tetranychus</taxon>
    </lineage>
</organism>
<reference evidence="2" key="2">
    <citation type="submission" date="2015-06" db="UniProtKB">
        <authorList>
            <consortium name="EnsemblMetazoa"/>
        </authorList>
    </citation>
    <scope>IDENTIFICATION</scope>
</reference>
<dbReference type="Proteomes" id="UP000015104">
    <property type="component" value="Unassembled WGS sequence"/>
</dbReference>
<keyword evidence="1" id="KW-1133">Transmembrane helix</keyword>
<accession>T1KGD3</accession>
<protein>
    <submittedName>
        <fullName evidence="2">Uncharacterized protein</fullName>
    </submittedName>
</protein>
<name>T1KGD3_TETUR</name>
<keyword evidence="3" id="KW-1185">Reference proteome</keyword>
<evidence type="ECO:0000256" key="1">
    <source>
        <dbReference type="SAM" id="Phobius"/>
    </source>
</evidence>
<keyword evidence="1" id="KW-0812">Transmembrane</keyword>
<keyword evidence="1" id="KW-0472">Membrane</keyword>
<evidence type="ECO:0000313" key="3">
    <source>
        <dbReference type="Proteomes" id="UP000015104"/>
    </source>
</evidence>
<dbReference type="HOGENOM" id="CLU_624583_0_0_1"/>
<dbReference type="EnsemblMetazoa" id="tetur11g00400.1">
    <property type="protein sequence ID" value="tetur11g00400.1"/>
    <property type="gene ID" value="tetur11g00400"/>
</dbReference>
<feature type="transmembrane region" description="Helical" evidence="1">
    <location>
        <begin position="6"/>
        <end position="23"/>
    </location>
</feature>
<proteinExistence type="predicted"/>
<dbReference type="EMBL" id="CAEY01000065">
    <property type="status" value="NOT_ANNOTATED_CDS"/>
    <property type="molecule type" value="Genomic_DNA"/>
</dbReference>
<dbReference type="AlphaFoldDB" id="T1KGD3"/>